<proteinExistence type="predicted"/>
<organism evidence="2">
    <name type="scientific">Tanacetum cinerariifolium</name>
    <name type="common">Dalmatian daisy</name>
    <name type="synonym">Chrysanthemum cinerariifolium</name>
    <dbReference type="NCBI Taxonomy" id="118510"/>
    <lineage>
        <taxon>Eukaryota</taxon>
        <taxon>Viridiplantae</taxon>
        <taxon>Streptophyta</taxon>
        <taxon>Embryophyta</taxon>
        <taxon>Tracheophyta</taxon>
        <taxon>Spermatophyta</taxon>
        <taxon>Magnoliopsida</taxon>
        <taxon>eudicotyledons</taxon>
        <taxon>Gunneridae</taxon>
        <taxon>Pentapetalae</taxon>
        <taxon>asterids</taxon>
        <taxon>campanulids</taxon>
        <taxon>Asterales</taxon>
        <taxon>Asteraceae</taxon>
        <taxon>Asteroideae</taxon>
        <taxon>Anthemideae</taxon>
        <taxon>Anthemidinae</taxon>
        <taxon>Tanacetum</taxon>
    </lineage>
</organism>
<dbReference type="EMBL" id="BKCJ011441628">
    <property type="protein sequence ID" value="GFD34007.1"/>
    <property type="molecule type" value="Genomic_DNA"/>
</dbReference>
<evidence type="ECO:0000313" key="2">
    <source>
        <dbReference type="EMBL" id="GFD34007.1"/>
    </source>
</evidence>
<name>A0A699VFK1_TANCI</name>
<sequence>EVGDIPIDTQDIPILTQPSSSQPQKKHKLRRKQKEATKAPHIEPQAEERVPTPSHDPLPSEQTKTNQAAKIKKLKKRVKKLERKKKKRTHGLKRLYKVGFSARVESSEDEEDLGAQEDAFKQGRIAEIDANKDLFLIDETTQDQG</sequence>
<feature type="region of interest" description="Disordered" evidence="1">
    <location>
        <begin position="1"/>
        <end position="90"/>
    </location>
</feature>
<feature type="non-terminal residue" evidence="2">
    <location>
        <position position="1"/>
    </location>
</feature>
<feature type="compositionally biased region" description="Basic residues" evidence="1">
    <location>
        <begin position="24"/>
        <end position="33"/>
    </location>
</feature>
<evidence type="ECO:0000256" key="1">
    <source>
        <dbReference type="SAM" id="MobiDB-lite"/>
    </source>
</evidence>
<comment type="caution">
    <text evidence="2">The sequence shown here is derived from an EMBL/GenBank/DDBJ whole genome shotgun (WGS) entry which is preliminary data.</text>
</comment>
<dbReference type="AlphaFoldDB" id="A0A699VFK1"/>
<feature type="compositionally biased region" description="Basic and acidic residues" evidence="1">
    <location>
        <begin position="34"/>
        <end position="50"/>
    </location>
</feature>
<feature type="non-terminal residue" evidence="2">
    <location>
        <position position="145"/>
    </location>
</feature>
<reference evidence="2" key="1">
    <citation type="journal article" date="2019" name="Sci. Rep.">
        <title>Draft genome of Tanacetum cinerariifolium, the natural source of mosquito coil.</title>
        <authorList>
            <person name="Yamashiro T."/>
            <person name="Shiraishi A."/>
            <person name="Satake H."/>
            <person name="Nakayama K."/>
        </authorList>
    </citation>
    <scope>NUCLEOTIDE SEQUENCE</scope>
</reference>
<feature type="compositionally biased region" description="Basic residues" evidence="1">
    <location>
        <begin position="70"/>
        <end position="90"/>
    </location>
</feature>
<protein>
    <submittedName>
        <fullName evidence="2">Uncharacterized protein</fullName>
    </submittedName>
</protein>
<gene>
    <name evidence="2" type="ORF">Tci_905976</name>
</gene>
<accession>A0A699VFK1</accession>